<reference evidence="3" key="1">
    <citation type="submission" date="2007-07" db="EMBL/GenBank/DDBJ databases">
        <title>PCAP assembly of the Caenorhabditis remanei genome.</title>
        <authorList>
            <consortium name="The Caenorhabditis remanei Sequencing Consortium"/>
            <person name="Wilson R.K."/>
        </authorList>
    </citation>
    <scope>NUCLEOTIDE SEQUENCE [LARGE SCALE GENOMIC DNA]</scope>
    <source>
        <strain evidence="3">PB4641</strain>
    </source>
</reference>
<dbReference type="AlphaFoldDB" id="E3LQ52"/>
<dbReference type="OMA" id="KRICEYY"/>
<name>E3LQ52_CAERE</name>
<feature type="compositionally biased region" description="Polar residues" evidence="2">
    <location>
        <begin position="61"/>
        <end position="70"/>
    </location>
</feature>
<evidence type="ECO:0000313" key="3">
    <source>
        <dbReference type="EMBL" id="EFP05525.1"/>
    </source>
</evidence>
<sequence>MFLSSYSVQFSSLTPTKLFPSSRHPISTIMKLISTLLKKFKKSSSMTSSQKLGSTSSESSGNIWSHSNPSTYDEKLKKYEIQQKKAEEVKEIRQERRTLRRQNRFLGFQNDVLTLQNQRLASEKHNLRVEKQEIAEKKSELARRLRKQRRVSEYYRRKLAEIQKLEKITI</sequence>
<organism evidence="4">
    <name type="scientific">Caenorhabditis remanei</name>
    <name type="common">Caenorhabditis vulgaris</name>
    <dbReference type="NCBI Taxonomy" id="31234"/>
    <lineage>
        <taxon>Eukaryota</taxon>
        <taxon>Metazoa</taxon>
        <taxon>Ecdysozoa</taxon>
        <taxon>Nematoda</taxon>
        <taxon>Chromadorea</taxon>
        <taxon>Rhabditida</taxon>
        <taxon>Rhabditina</taxon>
        <taxon>Rhabditomorpha</taxon>
        <taxon>Rhabditoidea</taxon>
        <taxon>Rhabditidae</taxon>
        <taxon>Peloderinae</taxon>
        <taxon>Caenorhabditis</taxon>
    </lineage>
</organism>
<feature type="compositionally biased region" description="Low complexity" evidence="2">
    <location>
        <begin position="47"/>
        <end position="60"/>
    </location>
</feature>
<accession>E3LQ52</accession>
<dbReference type="FunCoup" id="E3LQ52">
    <property type="interactions" value="1079"/>
</dbReference>
<protein>
    <submittedName>
        <fullName evidence="3">Uncharacterized protein</fullName>
    </submittedName>
</protein>
<dbReference type="RefSeq" id="XP_003114187.2">
    <property type="nucleotide sequence ID" value="XM_003114139.2"/>
</dbReference>
<dbReference type="HOGENOM" id="CLU_1807953_0_0_1"/>
<dbReference type="KEGG" id="crq:GCK72_018251"/>
<keyword evidence="4" id="KW-1185">Reference proteome</keyword>
<evidence type="ECO:0000256" key="2">
    <source>
        <dbReference type="SAM" id="MobiDB-lite"/>
    </source>
</evidence>
<gene>
    <name evidence="3" type="ORF">CRE_27388</name>
</gene>
<feature type="coiled-coil region" evidence="1">
    <location>
        <begin position="76"/>
        <end position="151"/>
    </location>
</feature>
<dbReference type="OrthoDB" id="5853089at2759"/>
<dbReference type="Proteomes" id="UP000008281">
    <property type="component" value="Unassembled WGS sequence"/>
</dbReference>
<evidence type="ECO:0000256" key="1">
    <source>
        <dbReference type="SAM" id="Coils"/>
    </source>
</evidence>
<dbReference type="EMBL" id="DS268412">
    <property type="protein sequence ID" value="EFP05525.1"/>
    <property type="molecule type" value="Genomic_DNA"/>
</dbReference>
<dbReference type="InParanoid" id="E3LQ52"/>
<keyword evidence="1" id="KW-0175">Coiled coil</keyword>
<evidence type="ECO:0000313" key="4">
    <source>
        <dbReference type="Proteomes" id="UP000008281"/>
    </source>
</evidence>
<dbReference type="GeneID" id="9812937"/>
<dbReference type="CTD" id="9812937"/>
<dbReference type="eggNOG" id="ENOG502TI32">
    <property type="taxonomic scope" value="Eukaryota"/>
</dbReference>
<proteinExistence type="predicted"/>
<feature type="region of interest" description="Disordered" evidence="2">
    <location>
        <begin position="47"/>
        <end position="70"/>
    </location>
</feature>